<gene>
    <name evidence="2" type="ORF">M438DRAFT_10012</name>
</gene>
<dbReference type="EMBL" id="KL584974">
    <property type="protein sequence ID" value="KEQ89589.1"/>
    <property type="molecule type" value="Genomic_DNA"/>
</dbReference>
<reference evidence="2 3" key="1">
    <citation type="journal article" date="2014" name="BMC Genomics">
        <title>Genome sequencing of four Aureobasidium pullulans varieties: biotechnological potential, stress tolerance, and description of new species.</title>
        <authorList>
            <person name="Gostin Ar C."/>
            <person name="Ohm R.A."/>
            <person name="Kogej T."/>
            <person name="Sonjak S."/>
            <person name="Turk M."/>
            <person name="Zajc J."/>
            <person name="Zalar P."/>
            <person name="Grube M."/>
            <person name="Sun H."/>
            <person name="Han J."/>
            <person name="Sharma A."/>
            <person name="Chiniquy J."/>
            <person name="Ngan C.Y."/>
            <person name="Lipzen A."/>
            <person name="Barry K."/>
            <person name="Grigoriev I.V."/>
            <person name="Gunde-Cimerman N."/>
        </authorList>
    </citation>
    <scope>NUCLEOTIDE SEQUENCE [LARGE SCALE GENOMIC DNA]</scope>
    <source>
        <strain evidence="2 3">EXF-150</strain>
    </source>
</reference>
<accession>A0A074Y110</accession>
<dbReference type="HOGENOM" id="CLU_2291144_0_0_1"/>
<proteinExistence type="predicted"/>
<dbReference type="RefSeq" id="XP_029765776.1">
    <property type="nucleotide sequence ID" value="XM_029898624.1"/>
</dbReference>
<keyword evidence="1" id="KW-0812">Transmembrane</keyword>
<feature type="transmembrane region" description="Helical" evidence="1">
    <location>
        <begin position="15"/>
        <end position="31"/>
    </location>
</feature>
<feature type="transmembrane region" description="Helical" evidence="1">
    <location>
        <begin position="37"/>
        <end position="58"/>
    </location>
</feature>
<dbReference type="Proteomes" id="UP000030706">
    <property type="component" value="Unassembled WGS sequence"/>
</dbReference>
<name>A0A074Y110_AURPU</name>
<evidence type="ECO:0000256" key="1">
    <source>
        <dbReference type="SAM" id="Phobius"/>
    </source>
</evidence>
<dbReference type="AlphaFoldDB" id="A0A074Y110"/>
<keyword evidence="3" id="KW-1185">Reference proteome</keyword>
<organism evidence="2 3">
    <name type="scientific">Aureobasidium pullulans EXF-150</name>
    <dbReference type="NCBI Taxonomy" id="1043002"/>
    <lineage>
        <taxon>Eukaryota</taxon>
        <taxon>Fungi</taxon>
        <taxon>Dikarya</taxon>
        <taxon>Ascomycota</taxon>
        <taxon>Pezizomycotina</taxon>
        <taxon>Dothideomycetes</taxon>
        <taxon>Dothideomycetidae</taxon>
        <taxon>Dothideales</taxon>
        <taxon>Saccotheciaceae</taxon>
        <taxon>Aureobasidium</taxon>
    </lineage>
</organism>
<dbReference type="GeneID" id="40740930"/>
<keyword evidence="1" id="KW-1133">Transmembrane helix</keyword>
<sequence length="101" mass="11576">MQKKESLTVLWDQRLGIYLFICSGFFSLGGGSDTYTYIRWAFGMLAVFETTFILILFFQKLHELCLTGRSCRARVGQAKQARQVKSQCFSDVVNCPQSCRE</sequence>
<keyword evidence="1" id="KW-0472">Membrane</keyword>
<protein>
    <submittedName>
        <fullName evidence="2">Uncharacterized protein</fullName>
    </submittedName>
</protein>
<evidence type="ECO:0000313" key="2">
    <source>
        <dbReference type="EMBL" id="KEQ89589.1"/>
    </source>
</evidence>
<evidence type="ECO:0000313" key="3">
    <source>
        <dbReference type="Proteomes" id="UP000030706"/>
    </source>
</evidence>